<proteinExistence type="predicted"/>
<protein>
    <submittedName>
        <fullName evidence="1">Uncharacterized protein</fullName>
    </submittedName>
</protein>
<dbReference type="Proteomes" id="UP000288246">
    <property type="component" value="Unassembled WGS sequence"/>
</dbReference>
<dbReference type="RefSeq" id="WP_124343773.1">
    <property type="nucleotide sequence ID" value="NZ_BHYL01000255.1"/>
</dbReference>
<dbReference type="SUPFAM" id="SSF81301">
    <property type="entry name" value="Nucleotidyltransferase"/>
    <property type="match status" value="1"/>
</dbReference>
<comment type="caution">
    <text evidence="1">The sequence shown here is derived from an EMBL/GenBank/DDBJ whole genome shotgun (WGS) entry which is preliminary data.</text>
</comment>
<dbReference type="OrthoDB" id="383876at2"/>
<accession>A0A401V301</accession>
<evidence type="ECO:0000313" key="2">
    <source>
        <dbReference type="Proteomes" id="UP000288246"/>
    </source>
</evidence>
<reference evidence="1 2" key="1">
    <citation type="submission" date="2018-11" db="EMBL/GenBank/DDBJ databases">
        <title>Draft genome sequence of Cellulomonas takizawaensis strain TKZ-21.</title>
        <authorList>
            <person name="Yamamura H."/>
            <person name="Hayashi T."/>
            <person name="Hamada M."/>
            <person name="Serisawa Y."/>
            <person name="Matsuyama K."/>
            <person name="Nakagawa Y."/>
            <person name="Otoguro M."/>
            <person name="Yanagida F."/>
            <person name="Hayakawa M."/>
        </authorList>
    </citation>
    <scope>NUCLEOTIDE SEQUENCE [LARGE SCALE GENOMIC DNA]</scope>
    <source>
        <strain evidence="1 2">TKZ-21</strain>
    </source>
</reference>
<evidence type="ECO:0000313" key="1">
    <source>
        <dbReference type="EMBL" id="GCD21261.1"/>
    </source>
</evidence>
<gene>
    <name evidence="1" type="ORF">CTKZ_28230</name>
</gene>
<dbReference type="EMBL" id="BHYL01000255">
    <property type="protein sequence ID" value="GCD21261.1"/>
    <property type="molecule type" value="Genomic_DNA"/>
</dbReference>
<keyword evidence="2" id="KW-1185">Reference proteome</keyword>
<name>A0A401V301_9CELL</name>
<sequence>MPDRTFESRTDLLVEAVREHPAAVGFVLLGSAARSEAARRDEWSDHDFFVIAADGKGEEVRDVRSWLPDPERVVTVAREGAIGFAVLYDDGHLMEFAAATGAELGGATLVHHDVVIDEDGTLAALVESSGRRAADEPQPDPANDAALVLVKLMVGVGRARRGEVLSGGEMVRQWAVKHLVLAIRARVPTEVRDREAIDPARRFEAAYPQIAPRLAAALAAPVEEAARALHALARDVLEPGWEEFPSATADVVAARLGWASTT</sequence>
<dbReference type="InterPro" id="IPR043519">
    <property type="entry name" value="NT_sf"/>
</dbReference>
<dbReference type="Gene3D" id="3.30.460.10">
    <property type="entry name" value="Beta Polymerase, domain 2"/>
    <property type="match status" value="1"/>
</dbReference>
<organism evidence="1 2">
    <name type="scientific">Cellulomonas algicola</name>
    <dbReference type="NCBI Taxonomy" id="2071633"/>
    <lineage>
        <taxon>Bacteria</taxon>
        <taxon>Bacillati</taxon>
        <taxon>Actinomycetota</taxon>
        <taxon>Actinomycetes</taxon>
        <taxon>Micrococcales</taxon>
        <taxon>Cellulomonadaceae</taxon>
        <taxon>Cellulomonas</taxon>
    </lineage>
</organism>
<dbReference type="AlphaFoldDB" id="A0A401V301"/>